<dbReference type="GO" id="GO:0020037">
    <property type="term" value="F:heme binding"/>
    <property type="evidence" value="ECO:0007669"/>
    <property type="project" value="TreeGrafter"/>
</dbReference>
<dbReference type="GO" id="GO:0010181">
    <property type="term" value="F:FMN binding"/>
    <property type="evidence" value="ECO:0007669"/>
    <property type="project" value="TreeGrafter"/>
</dbReference>
<dbReference type="InterPro" id="IPR022837">
    <property type="entry name" value="MsrQ-like"/>
</dbReference>
<feature type="transmembrane region" description="Helical" evidence="1">
    <location>
        <begin position="6"/>
        <end position="25"/>
    </location>
</feature>
<dbReference type="RefSeq" id="WP_174605064.1">
    <property type="nucleotide sequence ID" value="NZ_CP054490.1"/>
</dbReference>
<dbReference type="GO" id="GO:0005886">
    <property type="term" value="C:plasma membrane"/>
    <property type="evidence" value="ECO:0007669"/>
    <property type="project" value="TreeGrafter"/>
</dbReference>
<gene>
    <name evidence="2" type="ORF">HUE58_00235</name>
</gene>
<accession>A0A6N0HMQ6</accession>
<evidence type="ECO:0000313" key="2">
    <source>
        <dbReference type="EMBL" id="QKQ23624.1"/>
    </source>
</evidence>
<organism evidence="2 3">
    <name type="scientific">Candidatus Ruthia endofausta</name>
    <dbReference type="NCBI Taxonomy" id="2738852"/>
    <lineage>
        <taxon>Bacteria</taxon>
        <taxon>Pseudomonadati</taxon>
        <taxon>Pseudomonadota</taxon>
        <taxon>Gammaproteobacteria</taxon>
        <taxon>Candidatus Pseudothioglobaceae</taxon>
        <taxon>Candidatus Ruthturnera</taxon>
    </lineage>
</organism>
<reference evidence="2 3" key="1">
    <citation type="submission" date="2020-05" db="EMBL/GenBank/DDBJ databases">
        <title>Horizontal transmission and recombination maintain forever young bacterial symbiont genomes.</title>
        <authorList>
            <person name="Russell S.L."/>
            <person name="Pepper-Tunick E."/>
            <person name="Svedberg J."/>
            <person name="Byrne A."/>
            <person name="Ruelas Castillo J."/>
            <person name="Vollmers C."/>
            <person name="Beinart R.A."/>
            <person name="Corbett-Detig R."/>
        </authorList>
    </citation>
    <scope>NUCLEOTIDE SEQUENCE [LARGE SCALE GENOMIC DNA]</scope>
    <source>
        <strain evidence="2">JDF_Ridge</strain>
    </source>
</reference>
<keyword evidence="1" id="KW-0812">Transmembrane</keyword>
<sequence length="80" mass="9725">MRSRIYIQGFILLFLLVIISTNKMVRRLGKRWKKLHKSIYLIIILVIVYFYWQAKSSMDIEPMIYGLIALLFGFRVNWKR</sequence>
<keyword evidence="1" id="KW-1133">Transmembrane helix</keyword>
<dbReference type="AlphaFoldDB" id="A0A6N0HMQ6"/>
<dbReference type="PANTHER" id="PTHR36964">
    <property type="entry name" value="PROTEIN-METHIONINE-SULFOXIDE REDUCTASE HEME-BINDING SUBUNIT MSRQ"/>
    <property type="match status" value="1"/>
</dbReference>
<name>A0A6N0HMQ6_9GAMM</name>
<evidence type="ECO:0000256" key="1">
    <source>
        <dbReference type="SAM" id="Phobius"/>
    </source>
</evidence>
<dbReference type="Proteomes" id="UP000509429">
    <property type="component" value="Chromosome"/>
</dbReference>
<dbReference type="GO" id="GO:0016679">
    <property type="term" value="F:oxidoreductase activity, acting on diphenols and related substances as donors"/>
    <property type="evidence" value="ECO:0007669"/>
    <property type="project" value="TreeGrafter"/>
</dbReference>
<dbReference type="KEGG" id="reo:HUE58_00235"/>
<dbReference type="PANTHER" id="PTHR36964:SF1">
    <property type="entry name" value="PROTEIN-METHIONINE-SULFOXIDE REDUCTASE HEME-BINDING SUBUNIT MSRQ"/>
    <property type="match status" value="1"/>
</dbReference>
<feature type="transmembrane region" description="Helical" evidence="1">
    <location>
        <begin position="37"/>
        <end position="54"/>
    </location>
</feature>
<keyword evidence="1" id="KW-0472">Membrane</keyword>
<protein>
    <submittedName>
        <fullName evidence="2">Uncharacterized protein</fullName>
    </submittedName>
</protein>
<evidence type="ECO:0000313" key="3">
    <source>
        <dbReference type="Proteomes" id="UP000509429"/>
    </source>
</evidence>
<dbReference type="EMBL" id="CP054490">
    <property type="protein sequence ID" value="QKQ23624.1"/>
    <property type="molecule type" value="Genomic_DNA"/>
</dbReference>
<proteinExistence type="predicted"/>
<keyword evidence="3" id="KW-1185">Reference proteome</keyword>
<feature type="transmembrane region" description="Helical" evidence="1">
    <location>
        <begin position="60"/>
        <end position="78"/>
    </location>
</feature>